<accession>A0A2P2PGN9</accession>
<proteinExistence type="predicted"/>
<organism evidence="1">
    <name type="scientific">Rhizophora mucronata</name>
    <name type="common">Asiatic mangrove</name>
    <dbReference type="NCBI Taxonomy" id="61149"/>
    <lineage>
        <taxon>Eukaryota</taxon>
        <taxon>Viridiplantae</taxon>
        <taxon>Streptophyta</taxon>
        <taxon>Embryophyta</taxon>
        <taxon>Tracheophyta</taxon>
        <taxon>Spermatophyta</taxon>
        <taxon>Magnoliopsida</taxon>
        <taxon>eudicotyledons</taxon>
        <taxon>Gunneridae</taxon>
        <taxon>Pentapetalae</taxon>
        <taxon>rosids</taxon>
        <taxon>fabids</taxon>
        <taxon>Malpighiales</taxon>
        <taxon>Rhizophoraceae</taxon>
        <taxon>Rhizophora</taxon>
    </lineage>
</organism>
<dbReference type="EMBL" id="GGEC01073411">
    <property type="protein sequence ID" value="MBX53895.1"/>
    <property type="molecule type" value="Transcribed_RNA"/>
</dbReference>
<reference evidence="1" key="1">
    <citation type="submission" date="2018-02" db="EMBL/GenBank/DDBJ databases">
        <title>Rhizophora mucronata_Transcriptome.</title>
        <authorList>
            <person name="Meera S.P."/>
            <person name="Sreeshan A."/>
            <person name="Augustine A."/>
        </authorList>
    </citation>
    <scope>NUCLEOTIDE SEQUENCE</scope>
    <source>
        <tissue evidence="1">Leaf</tissue>
    </source>
</reference>
<name>A0A2P2PGN9_RHIMU</name>
<sequence length="22" mass="2714">MLIPTRRSRKLIVYSNQFFLQC</sequence>
<dbReference type="AlphaFoldDB" id="A0A2P2PGN9"/>
<protein>
    <submittedName>
        <fullName evidence="1">Uncharacterized protein</fullName>
    </submittedName>
</protein>
<evidence type="ECO:0000313" key="1">
    <source>
        <dbReference type="EMBL" id="MBX53895.1"/>
    </source>
</evidence>